<dbReference type="InterPro" id="IPR027417">
    <property type="entry name" value="P-loop_NTPase"/>
</dbReference>
<keyword evidence="3" id="KW-0808">Transferase</keyword>
<evidence type="ECO:0000256" key="1">
    <source>
        <dbReference type="ARBA" id="ARBA00007316"/>
    </source>
</evidence>
<evidence type="ECO:0000256" key="6">
    <source>
        <dbReference type="ARBA" id="ARBA00022840"/>
    </source>
</evidence>
<sequence>MAESTFEIDLEESGQGQDLKSLVSRYLKYWPWFVAGVILCVALGFLYMRYAPVTYESTAKIEILNEEEGININSDALSLLGTGSSINMENEMEVLHSYRILRQVVVALNLDVSYYQVGNVKTTEIWNPPFAVTKLIQEDSLQNSLSYTLVINGNEAVITDENERSRTVAVDVPESGAAGYPFDLVLRPDTTPKDYADKEFKIVLMPLKQAVMNLAQQIRIEPVNKNSEILALSIRGESVERSESILNELIAKFNQDGIADRQLVSKRTLDFIDERFVSLSQELDSIEVGKEDFKRINELSEISSDVDFSIQQLGSARDEATQLETQVSLANLLKKAVTDQSSYDLLPVDVGLENSGLNSMVAEYNQNAIERERLSASVGANHPTLISISNQMQQARLNILKTINIYQTQLRLSLRQLNRERSRANTAFSSLPEKEKILRSIERQQSIKENLFVLLLQKREEAALNYAVTAPSIKVIDYALTDSEPLSPKKRIVYPMSLMLGMFVPFIFLYLRFSLSNKVEERADLVKIEPAIPIIGEIPSYRKGKEIIREKDRTVQAESFRILSTNLEYLGGKNVASEAPAFENASCILVTSAVKGEGKSSVALNLALASAEMNKRVLLIGADLRNPGLAKYVKPQNYAYGLGDYLTDSKLNTSDVIIAGSHNHEQLDICLSGKLPENPVKLLSGLRFGSFIREVSRNYDLVILDTAPCMSVADTLQIARYADATLFVVRAGYSDKNMVKYSRELHQKNQLPQMAYVLNDMGSLKSRKY</sequence>
<evidence type="ECO:0000313" key="13">
    <source>
        <dbReference type="Proteomes" id="UP000199534"/>
    </source>
</evidence>
<dbReference type="SUPFAM" id="SSF52540">
    <property type="entry name" value="P-loop containing nucleoside triphosphate hydrolases"/>
    <property type="match status" value="1"/>
</dbReference>
<dbReference type="InterPro" id="IPR032807">
    <property type="entry name" value="GNVR"/>
</dbReference>
<evidence type="ECO:0000259" key="10">
    <source>
        <dbReference type="Pfam" id="PF13614"/>
    </source>
</evidence>
<keyword evidence="13" id="KW-1185">Reference proteome</keyword>
<dbReference type="Pfam" id="PF13807">
    <property type="entry name" value="GNVR"/>
    <property type="match status" value="1"/>
</dbReference>
<dbReference type="Pfam" id="PF13614">
    <property type="entry name" value="AAA_31"/>
    <property type="match status" value="1"/>
</dbReference>
<dbReference type="RefSeq" id="WP_092979915.1">
    <property type="nucleotide sequence ID" value="NZ_FOYQ01000001.1"/>
</dbReference>
<dbReference type="Proteomes" id="UP000199534">
    <property type="component" value="Unassembled WGS sequence"/>
</dbReference>
<dbReference type="PANTHER" id="PTHR32309:SF13">
    <property type="entry name" value="FERRIC ENTEROBACTIN TRANSPORT PROTEIN FEPE"/>
    <property type="match status" value="1"/>
</dbReference>
<keyword evidence="9" id="KW-0472">Membrane</keyword>
<gene>
    <name evidence="12" type="ORF">SAMN04490243_0163</name>
</gene>
<evidence type="ECO:0000256" key="5">
    <source>
        <dbReference type="ARBA" id="ARBA00022777"/>
    </source>
</evidence>
<evidence type="ECO:0000256" key="2">
    <source>
        <dbReference type="ARBA" id="ARBA00011903"/>
    </source>
</evidence>
<dbReference type="EMBL" id="FOYQ01000001">
    <property type="protein sequence ID" value="SFR31336.1"/>
    <property type="molecule type" value="Genomic_DNA"/>
</dbReference>
<keyword evidence="9" id="KW-0812">Transmembrane</keyword>
<dbReference type="GO" id="GO:0004713">
    <property type="term" value="F:protein tyrosine kinase activity"/>
    <property type="evidence" value="ECO:0007669"/>
    <property type="project" value="TreeGrafter"/>
</dbReference>
<keyword evidence="7" id="KW-0829">Tyrosine-protein kinase</keyword>
<evidence type="ECO:0000256" key="4">
    <source>
        <dbReference type="ARBA" id="ARBA00022741"/>
    </source>
</evidence>
<evidence type="ECO:0000256" key="3">
    <source>
        <dbReference type="ARBA" id="ARBA00022679"/>
    </source>
</evidence>
<evidence type="ECO:0000256" key="8">
    <source>
        <dbReference type="ARBA" id="ARBA00051245"/>
    </source>
</evidence>
<dbReference type="EC" id="2.7.10.2" evidence="2"/>
<evidence type="ECO:0000256" key="9">
    <source>
        <dbReference type="SAM" id="Phobius"/>
    </source>
</evidence>
<dbReference type="Gene3D" id="3.40.50.300">
    <property type="entry name" value="P-loop containing nucleotide triphosphate hydrolases"/>
    <property type="match status" value="1"/>
</dbReference>
<comment type="catalytic activity">
    <reaction evidence="8">
        <text>L-tyrosyl-[protein] + ATP = O-phospho-L-tyrosyl-[protein] + ADP + H(+)</text>
        <dbReference type="Rhea" id="RHEA:10596"/>
        <dbReference type="Rhea" id="RHEA-COMP:10136"/>
        <dbReference type="Rhea" id="RHEA-COMP:20101"/>
        <dbReference type="ChEBI" id="CHEBI:15378"/>
        <dbReference type="ChEBI" id="CHEBI:30616"/>
        <dbReference type="ChEBI" id="CHEBI:46858"/>
        <dbReference type="ChEBI" id="CHEBI:61978"/>
        <dbReference type="ChEBI" id="CHEBI:456216"/>
        <dbReference type="EC" id="2.7.10.2"/>
    </reaction>
</comment>
<keyword evidence="5" id="KW-0418">Kinase</keyword>
<dbReference type="AlphaFoldDB" id="A0A1I6FN21"/>
<organism evidence="12 13">
    <name type="scientific">Robiginitalea myxolifaciens</name>
    <dbReference type="NCBI Taxonomy" id="400055"/>
    <lineage>
        <taxon>Bacteria</taxon>
        <taxon>Pseudomonadati</taxon>
        <taxon>Bacteroidota</taxon>
        <taxon>Flavobacteriia</taxon>
        <taxon>Flavobacteriales</taxon>
        <taxon>Flavobacteriaceae</taxon>
        <taxon>Robiginitalea</taxon>
    </lineage>
</organism>
<dbReference type="CDD" id="cd05387">
    <property type="entry name" value="BY-kinase"/>
    <property type="match status" value="1"/>
</dbReference>
<feature type="domain" description="Tyrosine-protein kinase G-rich" evidence="11">
    <location>
        <begin position="437"/>
        <end position="512"/>
    </location>
</feature>
<keyword evidence="9" id="KW-1133">Transmembrane helix</keyword>
<dbReference type="OrthoDB" id="9794577at2"/>
<protein>
    <recommendedName>
        <fullName evidence="2">non-specific protein-tyrosine kinase</fullName>
        <ecNumber evidence="2">2.7.10.2</ecNumber>
    </recommendedName>
</protein>
<feature type="domain" description="AAA" evidence="10">
    <location>
        <begin position="595"/>
        <end position="728"/>
    </location>
</feature>
<dbReference type="STRING" id="400055.SAMN04490243_0163"/>
<accession>A0A1I6FN21</accession>
<dbReference type="GO" id="GO:0005886">
    <property type="term" value="C:plasma membrane"/>
    <property type="evidence" value="ECO:0007669"/>
    <property type="project" value="TreeGrafter"/>
</dbReference>
<dbReference type="InterPro" id="IPR025669">
    <property type="entry name" value="AAA_dom"/>
</dbReference>
<evidence type="ECO:0000256" key="7">
    <source>
        <dbReference type="ARBA" id="ARBA00023137"/>
    </source>
</evidence>
<dbReference type="InterPro" id="IPR005702">
    <property type="entry name" value="Wzc-like_C"/>
</dbReference>
<feature type="transmembrane region" description="Helical" evidence="9">
    <location>
        <begin position="29"/>
        <end position="48"/>
    </location>
</feature>
<keyword evidence="4" id="KW-0547">Nucleotide-binding</keyword>
<dbReference type="InterPro" id="IPR050445">
    <property type="entry name" value="Bact_polysacc_biosynth/exp"/>
</dbReference>
<dbReference type="PANTHER" id="PTHR32309">
    <property type="entry name" value="TYROSINE-PROTEIN KINASE"/>
    <property type="match status" value="1"/>
</dbReference>
<name>A0A1I6FN21_9FLAO</name>
<evidence type="ECO:0000313" key="12">
    <source>
        <dbReference type="EMBL" id="SFR31336.1"/>
    </source>
</evidence>
<proteinExistence type="inferred from homology"/>
<comment type="similarity">
    <text evidence="1">Belongs to the CpsD/CapB family.</text>
</comment>
<reference evidence="12 13" key="1">
    <citation type="submission" date="2016-10" db="EMBL/GenBank/DDBJ databases">
        <authorList>
            <person name="de Groot N.N."/>
        </authorList>
    </citation>
    <scope>NUCLEOTIDE SEQUENCE [LARGE SCALE GENOMIC DNA]</scope>
    <source>
        <strain evidence="12 13">DSM 21019</strain>
    </source>
</reference>
<evidence type="ECO:0000259" key="11">
    <source>
        <dbReference type="Pfam" id="PF13807"/>
    </source>
</evidence>
<keyword evidence="6" id="KW-0067">ATP-binding</keyword>
<feature type="transmembrane region" description="Helical" evidence="9">
    <location>
        <begin position="492"/>
        <end position="511"/>
    </location>
</feature>